<feature type="region of interest" description="Disordered" evidence="6">
    <location>
        <begin position="179"/>
        <end position="203"/>
    </location>
</feature>
<comment type="caution">
    <text evidence="8">The sequence shown here is derived from an EMBL/GenBank/DDBJ whole genome shotgun (WGS) entry which is preliminary data.</text>
</comment>
<dbReference type="AlphaFoldDB" id="A0A0G0HCL5"/>
<keyword evidence="2" id="KW-0488">Methylation</keyword>
<dbReference type="NCBIfam" id="TIGR02532">
    <property type="entry name" value="IV_pilin_GFxxxE"/>
    <property type="match status" value="1"/>
</dbReference>
<dbReference type="EMBL" id="LBSA01000010">
    <property type="protein sequence ID" value="KKQ09849.1"/>
    <property type="molecule type" value="Genomic_DNA"/>
</dbReference>
<keyword evidence="4" id="KW-1133">Transmembrane helix</keyword>
<feature type="domain" description="Type II secretion system protein GspG C-terminal" evidence="7">
    <location>
        <begin position="42"/>
        <end position="120"/>
    </location>
</feature>
<dbReference type="GO" id="GO:0015627">
    <property type="term" value="C:type II protein secretion system complex"/>
    <property type="evidence" value="ECO:0007669"/>
    <property type="project" value="InterPro"/>
</dbReference>
<dbReference type="GO" id="GO:0015628">
    <property type="term" value="P:protein secretion by the type II secretion system"/>
    <property type="evidence" value="ECO:0007669"/>
    <property type="project" value="InterPro"/>
</dbReference>
<dbReference type="PRINTS" id="PR00813">
    <property type="entry name" value="BCTERIALGSPG"/>
</dbReference>
<evidence type="ECO:0000256" key="4">
    <source>
        <dbReference type="ARBA" id="ARBA00022989"/>
    </source>
</evidence>
<comment type="subcellular location">
    <subcellularLocation>
        <location evidence="1">Membrane</location>
        <topology evidence="1">Single-pass membrane protein</topology>
    </subcellularLocation>
</comment>
<evidence type="ECO:0000256" key="6">
    <source>
        <dbReference type="SAM" id="MobiDB-lite"/>
    </source>
</evidence>
<evidence type="ECO:0000256" key="1">
    <source>
        <dbReference type="ARBA" id="ARBA00004167"/>
    </source>
</evidence>
<dbReference type="SUPFAM" id="SSF54523">
    <property type="entry name" value="Pili subunits"/>
    <property type="match status" value="1"/>
</dbReference>
<sequence length="293" mass="31103">MNHELQAERTHNQSGFTLIELLVSISIIAILASVGMVVYSSTQKTARLSKRAEDLKAIQATLELYKTSTGQYPIAVNNFVCIPSILAPTYMPKIPTDPSDSTLCYQYQSDASGIEYKVASNPTLVTSGEMKQSDFLSRPTLVDPARDADASANCSLNTSGTVSGWAYYSGQTACTYVTSGGAPPPPPPPPPAGPSLVGPTGTVNKGTSVNVSWNDVASPLPKDWIAVFVVGSANTNDRGWLYINCTQTSGAAPSSGTCIFPLSESLVPGQYEFRYLLNDGFTSSMTSGTFNVQ</sequence>
<evidence type="ECO:0000256" key="3">
    <source>
        <dbReference type="ARBA" id="ARBA00022692"/>
    </source>
</evidence>
<evidence type="ECO:0000256" key="5">
    <source>
        <dbReference type="ARBA" id="ARBA00023136"/>
    </source>
</evidence>
<protein>
    <submittedName>
        <fullName evidence="8">Tfp pilus assembly protein PilE-like protein</fullName>
    </submittedName>
</protein>
<dbReference type="InterPro" id="IPR045584">
    <property type="entry name" value="Pilin-like"/>
</dbReference>
<keyword evidence="5" id="KW-0472">Membrane</keyword>
<accession>A0A0G0HCL5</accession>
<gene>
    <name evidence="8" type="ORF">US19_C0010G0030</name>
</gene>
<name>A0A0G0HCL5_9BACT</name>
<dbReference type="InterPro" id="IPR000983">
    <property type="entry name" value="Bac_GSPG_pilin"/>
</dbReference>
<keyword evidence="3" id="KW-0812">Transmembrane</keyword>
<evidence type="ECO:0000313" key="9">
    <source>
        <dbReference type="Proteomes" id="UP000034492"/>
    </source>
</evidence>
<dbReference type="PROSITE" id="PS00409">
    <property type="entry name" value="PROKAR_NTER_METHYL"/>
    <property type="match status" value="1"/>
</dbReference>
<dbReference type="PANTHER" id="PTHR30093">
    <property type="entry name" value="GENERAL SECRETION PATHWAY PROTEIN G"/>
    <property type="match status" value="1"/>
</dbReference>
<dbReference type="GO" id="GO:0016020">
    <property type="term" value="C:membrane"/>
    <property type="evidence" value="ECO:0007669"/>
    <property type="project" value="UniProtKB-SubCell"/>
</dbReference>
<dbReference type="Gene3D" id="3.30.700.10">
    <property type="entry name" value="Glycoprotein, Type 4 Pilin"/>
    <property type="match status" value="1"/>
</dbReference>
<organism evidence="8 9">
    <name type="scientific">Candidatus Daviesbacteria bacterium GW2011_GWB1_36_5</name>
    <dbReference type="NCBI Taxonomy" id="1618426"/>
    <lineage>
        <taxon>Bacteria</taxon>
        <taxon>Candidatus Daviesiibacteriota</taxon>
    </lineage>
</organism>
<evidence type="ECO:0000259" key="7">
    <source>
        <dbReference type="Pfam" id="PF08334"/>
    </source>
</evidence>
<dbReference type="InterPro" id="IPR012902">
    <property type="entry name" value="N_methyl_site"/>
</dbReference>
<dbReference type="Proteomes" id="UP000034492">
    <property type="component" value="Unassembled WGS sequence"/>
</dbReference>
<dbReference type="Pfam" id="PF08334">
    <property type="entry name" value="T2SSG"/>
    <property type="match status" value="1"/>
</dbReference>
<evidence type="ECO:0000256" key="2">
    <source>
        <dbReference type="ARBA" id="ARBA00022481"/>
    </source>
</evidence>
<reference evidence="8 9" key="1">
    <citation type="journal article" date="2015" name="Nature">
        <title>rRNA introns, odd ribosomes, and small enigmatic genomes across a large radiation of phyla.</title>
        <authorList>
            <person name="Brown C.T."/>
            <person name="Hug L.A."/>
            <person name="Thomas B.C."/>
            <person name="Sharon I."/>
            <person name="Castelle C.J."/>
            <person name="Singh A."/>
            <person name="Wilkins M.J."/>
            <person name="Williams K.H."/>
            <person name="Banfield J.F."/>
        </authorList>
    </citation>
    <scope>NUCLEOTIDE SEQUENCE [LARGE SCALE GENOMIC DNA]</scope>
</reference>
<evidence type="ECO:0000313" key="8">
    <source>
        <dbReference type="EMBL" id="KKQ09849.1"/>
    </source>
</evidence>
<dbReference type="Pfam" id="PF07963">
    <property type="entry name" value="N_methyl"/>
    <property type="match status" value="1"/>
</dbReference>
<proteinExistence type="predicted"/>
<dbReference type="PANTHER" id="PTHR30093:SF44">
    <property type="entry name" value="TYPE II SECRETION SYSTEM CORE PROTEIN G"/>
    <property type="match status" value="1"/>
</dbReference>
<dbReference type="InterPro" id="IPR013545">
    <property type="entry name" value="T2SS_protein-GspG_C"/>
</dbReference>
<feature type="compositionally biased region" description="Pro residues" evidence="6">
    <location>
        <begin position="182"/>
        <end position="193"/>
    </location>
</feature>